<sequence>PVRSQDSSDSDVVMEDVDSSSSDESSDESMNDNIQMTSDTSNHSKLPGMLTDKLEVDQKVESALKHLILRTLNGMAGGSSNKPSKALPNKKKNARFGKARTGKGSGSGSQTNPQRTRFHAIVHGRGLVVLTALKEATNTQSFTGDLTRAIDDDDSFCEDQMCLGSFPLRCAISGEVKTFKTSNNRIFAQKCFVFSVDSDEEVIKKVQIVCDLFSRVTKPYVSKTGVTGRPHLGVPGKITGSVESADLPEIITSVGDSSYCGMSSPDFTMGSFWREDTGLKMGSGVAENDEEEQDKDQGWGADMKDRDKGC</sequence>
<organism evidence="2 3">
    <name type="scientific">Thalassiosira oceanica</name>
    <name type="common">Marine diatom</name>
    <dbReference type="NCBI Taxonomy" id="159749"/>
    <lineage>
        <taxon>Eukaryota</taxon>
        <taxon>Sar</taxon>
        <taxon>Stramenopiles</taxon>
        <taxon>Ochrophyta</taxon>
        <taxon>Bacillariophyta</taxon>
        <taxon>Coscinodiscophyceae</taxon>
        <taxon>Thalassiosirophycidae</taxon>
        <taxon>Thalassiosirales</taxon>
        <taxon>Thalassiosiraceae</taxon>
        <taxon>Thalassiosira</taxon>
    </lineage>
</organism>
<proteinExistence type="predicted"/>
<dbReference type="Proteomes" id="UP000266841">
    <property type="component" value="Unassembled WGS sequence"/>
</dbReference>
<feature type="compositionally biased region" description="Acidic residues" evidence="1">
    <location>
        <begin position="8"/>
        <end position="18"/>
    </location>
</feature>
<comment type="caution">
    <text evidence="2">The sequence shown here is derived from an EMBL/GenBank/DDBJ whole genome shotgun (WGS) entry which is preliminary data.</text>
</comment>
<feature type="compositionally biased region" description="Polar residues" evidence="1">
    <location>
        <begin position="31"/>
        <end position="44"/>
    </location>
</feature>
<gene>
    <name evidence="2" type="ORF">THAOC_10936</name>
</gene>
<accession>K0SNR9</accession>
<feature type="non-terminal residue" evidence="2">
    <location>
        <position position="1"/>
    </location>
</feature>
<dbReference type="AlphaFoldDB" id="K0SNR9"/>
<evidence type="ECO:0000313" key="3">
    <source>
        <dbReference type="Proteomes" id="UP000266841"/>
    </source>
</evidence>
<feature type="region of interest" description="Disordered" evidence="1">
    <location>
        <begin position="74"/>
        <end position="114"/>
    </location>
</feature>
<protein>
    <submittedName>
        <fullName evidence="2">Uncharacterized protein</fullName>
    </submittedName>
</protein>
<dbReference type="EMBL" id="AGNL01012334">
    <property type="protein sequence ID" value="EJK67948.1"/>
    <property type="molecule type" value="Genomic_DNA"/>
</dbReference>
<feature type="compositionally biased region" description="Basic residues" evidence="1">
    <location>
        <begin position="88"/>
        <end position="101"/>
    </location>
</feature>
<evidence type="ECO:0000313" key="2">
    <source>
        <dbReference type="EMBL" id="EJK67948.1"/>
    </source>
</evidence>
<evidence type="ECO:0000256" key="1">
    <source>
        <dbReference type="SAM" id="MobiDB-lite"/>
    </source>
</evidence>
<feature type="region of interest" description="Disordered" evidence="1">
    <location>
        <begin position="279"/>
        <end position="310"/>
    </location>
</feature>
<keyword evidence="3" id="KW-1185">Reference proteome</keyword>
<feature type="region of interest" description="Disordered" evidence="1">
    <location>
        <begin position="1"/>
        <end position="47"/>
    </location>
</feature>
<reference evidence="2 3" key="1">
    <citation type="journal article" date="2012" name="Genome Biol.">
        <title>Genome and low-iron response of an oceanic diatom adapted to chronic iron limitation.</title>
        <authorList>
            <person name="Lommer M."/>
            <person name="Specht M."/>
            <person name="Roy A.S."/>
            <person name="Kraemer L."/>
            <person name="Andreson R."/>
            <person name="Gutowska M.A."/>
            <person name="Wolf J."/>
            <person name="Bergner S.V."/>
            <person name="Schilhabel M.B."/>
            <person name="Klostermeier U.C."/>
            <person name="Beiko R.G."/>
            <person name="Rosenstiel P."/>
            <person name="Hippler M."/>
            <person name="Laroche J."/>
        </authorList>
    </citation>
    <scope>NUCLEOTIDE SEQUENCE [LARGE SCALE GENOMIC DNA]</scope>
    <source>
        <strain evidence="2 3">CCMP1005</strain>
    </source>
</reference>
<name>K0SNR9_THAOC</name>